<dbReference type="Proteomes" id="UP000826661">
    <property type="component" value="Chromosome IV"/>
</dbReference>
<keyword evidence="3" id="KW-1185">Reference proteome</keyword>
<name>A0A8G0PI65_9HYPO</name>
<dbReference type="AlphaFoldDB" id="A0A8G0PI65"/>
<dbReference type="EMBL" id="CP075867">
    <property type="protein sequence ID" value="QYT01478.1"/>
    <property type="molecule type" value="Genomic_DNA"/>
</dbReference>
<evidence type="ECO:0000313" key="2">
    <source>
        <dbReference type="EMBL" id="QYT01478.1"/>
    </source>
</evidence>
<protein>
    <submittedName>
        <fullName evidence="2">Uncharacterized protein</fullName>
    </submittedName>
</protein>
<feature type="compositionally biased region" description="Basic and acidic residues" evidence="1">
    <location>
        <begin position="42"/>
        <end position="51"/>
    </location>
</feature>
<gene>
    <name evidence="2" type="ORF">H0G86_008514</name>
</gene>
<evidence type="ECO:0000256" key="1">
    <source>
        <dbReference type="SAM" id="MobiDB-lite"/>
    </source>
</evidence>
<evidence type="ECO:0000313" key="3">
    <source>
        <dbReference type="Proteomes" id="UP000826661"/>
    </source>
</evidence>
<feature type="compositionally biased region" description="Basic residues" evidence="1">
    <location>
        <begin position="52"/>
        <end position="61"/>
    </location>
</feature>
<accession>A0A8G0PI65</accession>
<sequence>MMALGRLLYRRKLNDGHNATARTRRWLRLVESRHLGAALANIEHEAEPSEARRKRHKHQQS</sequence>
<feature type="region of interest" description="Disordered" evidence="1">
    <location>
        <begin position="40"/>
        <end position="61"/>
    </location>
</feature>
<proteinExistence type="predicted"/>
<organism evidence="2 3">
    <name type="scientific">Trichoderma simmonsii</name>
    <dbReference type="NCBI Taxonomy" id="1491479"/>
    <lineage>
        <taxon>Eukaryota</taxon>
        <taxon>Fungi</taxon>
        <taxon>Dikarya</taxon>
        <taxon>Ascomycota</taxon>
        <taxon>Pezizomycotina</taxon>
        <taxon>Sordariomycetes</taxon>
        <taxon>Hypocreomycetidae</taxon>
        <taxon>Hypocreales</taxon>
        <taxon>Hypocreaceae</taxon>
        <taxon>Trichoderma</taxon>
    </lineage>
</organism>
<reference evidence="2 3" key="1">
    <citation type="journal article" date="2021" name="BMC Genomics">
        <title>Telomere-to-telomere genome assembly of asparaginase-producing Trichoderma simmonsii.</title>
        <authorList>
            <person name="Chung D."/>
            <person name="Kwon Y.M."/>
            <person name="Yang Y."/>
        </authorList>
    </citation>
    <scope>NUCLEOTIDE SEQUENCE [LARGE SCALE GENOMIC DNA]</scope>
    <source>
        <strain evidence="2 3">GH-Sj1</strain>
    </source>
</reference>